<feature type="transmembrane region" description="Helical" evidence="16">
    <location>
        <begin position="1790"/>
        <end position="1810"/>
    </location>
</feature>
<dbReference type="EMBL" id="CALNXJ010000005">
    <property type="protein sequence ID" value="CAH3039810.1"/>
    <property type="molecule type" value="Genomic_DNA"/>
</dbReference>
<dbReference type="InterPro" id="IPR046791">
    <property type="entry name" value="Polycystin_dom"/>
</dbReference>
<feature type="domain" description="PLAT" evidence="18">
    <location>
        <begin position="1629"/>
        <end position="1744"/>
    </location>
</feature>
<dbReference type="InterPro" id="IPR003915">
    <property type="entry name" value="PKD_2"/>
</dbReference>
<dbReference type="FunFam" id="1.10.287.70:FF:000086">
    <property type="entry name" value="Polycystic kidney disease 2"/>
    <property type="match status" value="1"/>
</dbReference>
<feature type="transmembrane region" description="Helical" evidence="16">
    <location>
        <begin position="2099"/>
        <end position="2118"/>
    </location>
</feature>
<evidence type="ECO:0000256" key="7">
    <source>
        <dbReference type="ARBA" id="ARBA00022989"/>
    </source>
</evidence>
<dbReference type="InterPro" id="IPR035986">
    <property type="entry name" value="PKD_dom_sf"/>
</dbReference>
<dbReference type="InterPro" id="IPR000601">
    <property type="entry name" value="PKD_dom"/>
</dbReference>
<dbReference type="SUPFAM" id="SSF49723">
    <property type="entry name" value="Lipase/lipooxygenase domain (PLAT/LH2 domain)"/>
    <property type="match status" value="1"/>
</dbReference>
<dbReference type="InterPro" id="IPR042060">
    <property type="entry name" value="PLAT_polycystin1"/>
</dbReference>
<dbReference type="GO" id="GO:0005886">
    <property type="term" value="C:plasma membrane"/>
    <property type="evidence" value="ECO:0007669"/>
    <property type="project" value="UniProtKB-SubCell"/>
</dbReference>
<evidence type="ECO:0000313" key="20">
    <source>
        <dbReference type="Proteomes" id="UP001159428"/>
    </source>
</evidence>
<dbReference type="InterPro" id="IPR013783">
    <property type="entry name" value="Ig-like_fold"/>
</dbReference>
<dbReference type="GO" id="GO:0005509">
    <property type="term" value="F:calcium ion binding"/>
    <property type="evidence" value="ECO:0007669"/>
    <property type="project" value="InterPro"/>
</dbReference>
<dbReference type="GO" id="GO:0050982">
    <property type="term" value="P:detection of mechanical stimulus"/>
    <property type="evidence" value="ECO:0007669"/>
    <property type="project" value="TreeGrafter"/>
</dbReference>
<evidence type="ECO:0000256" key="6">
    <source>
        <dbReference type="ARBA" id="ARBA00022729"/>
    </source>
</evidence>
<evidence type="ECO:0000256" key="10">
    <source>
        <dbReference type="ARBA" id="ARBA00023180"/>
    </source>
</evidence>
<dbReference type="InterPro" id="IPR036392">
    <property type="entry name" value="PLAT/LH2_dom_sf"/>
</dbReference>
<feature type="transmembrane region" description="Helical" evidence="16">
    <location>
        <begin position="2010"/>
        <end position="2033"/>
    </location>
</feature>
<dbReference type="PANTHER" id="PTHR10877:SF150">
    <property type="entry name" value="REJ DOMAIN-CONTAINING PROTEIN"/>
    <property type="match status" value="1"/>
</dbReference>
<evidence type="ECO:0000256" key="8">
    <source>
        <dbReference type="ARBA" id="ARBA00023069"/>
    </source>
</evidence>
<comment type="subcellular location">
    <subcellularLocation>
        <location evidence="2">Cell membrane</location>
        <topology evidence="2">Multi-pass membrane protein</topology>
    </subcellularLocation>
    <subcellularLocation>
        <location evidence="1">Cell projection</location>
        <location evidence="1">Cilium</location>
    </subcellularLocation>
</comment>
<keyword evidence="4" id="KW-1003">Cell membrane</keyword>
<dbReference type="Pfam" id="PF01477">
    <property type="entry name" value="PLAT"/>
    <property type="match status" value="1"/>
</dbReference>
<organism evidence="19 20">
    <name type="scientific">Pocillopora meandrina</name>
    <dbReference type="NCBI Taxonomy" id="46732"/>
    <lineage>
        <taxon>Eukaryota</taxon>
        <taxon>Metazoa</taxon>
        <taxon>Cnidaria</taxon>
        <taxon>Anthozoa</taxon>
        <taxon>Hexacorallia</taxon>
        <taxon>Scleractinia</taxon>
        <taxon>Astrocoeniina</taxon>
        <taxon>Pocilloporidae</taxon>
        <taxon>Pocillopora</taxon>
    </lineage>
</organism>
<dbReference type="SMART" id="SM00308">
    <property type="entry name" value="LH2"/>
    <property type="match status" value="1"/>
</dbReference>
<feature type="transmembrane region" description="Helical" evidence="16">
    <location>
        <begin position="1584"/>
        <end position="1604"/>
    </location>
</feature>
<evidence type="ECO:0000256" key="16">
    <source>
        <dbReference type="SAM" id="Phobius"/>
    </source>
</evidence>
<dbReference type="Pfam" id="PF00801">
    <property type="entry name" value="PKD"/>
    <property type="match status" value="2"/>
</dbReference>
<dbReference type="PROSITE" id="PS50093">
    <property type="entry name" value="PKD"/>
    <property type="match status" value="2"/>
</dbReference>
<protein>
    <recommendedName>
        <fullName evidence="21">Polycystic kidney disease protein 1-like 2</fullName>
    </recommendedName>
</protein>
<feature type="transmembrane region" description="Helical" evidence="16">
    <location>
        <begin position="1830"/>
        <end position="1851"/>
    </location>
</feature>
<dbReference type="GO" id="GO:0005262">
    <property type="term" value="F:calcium channel activity"/>
    <property type="evidence" value="ECO:0007669"/>
    <property type="project" value="TreeGrafter"/>
</dbReference>
<dbReference type="InterPro" id="IPR051223">
    <property type="entry name" value="Polycystin"/>
</dbReference>
<dbReference type="Proteomes" id="UP001159428">
    <property type="component" value="Unassembled WGS sequence"/>
</dbReference>
<keyword evidence="5 16" id="KW-0812">Transmembrane</keyword>
<feature type="transmembrane region" description="Helical" evidence="16">
    <location>
        <begin position="1967"/>
        <end position="1990"/>
    </location>
</feature>
<dbReference type="PROSITE" id="PS50095">
    <property type="entry name" value="PLAT"/>
    <property type="match status" value="1"/>
</dbReference>
<keyword evidence="14" id="KW-0175">Coiled coil</keyword>
<dbReference type="CDD" id="cd00146">
    <property type="entry name" value="PKD"/>
    <property type="match status" value="2"/>
</dbReference>
<evidence type="ECO:0000256" key="12">
    <source>
        <dbReference type="PIRSR" id="PIRSR603915-2"/>
    </source>
</evidence>
<dbReference type="GO" id="GO:0005929">
    <property type="term" value="C:cilium"/>
    <property type="evidence" value="ECO:0007669"/>
    <property type="project" value="UniProtKB-SubCell"/>
</dbReference>
<reference evidence="19 20" key="1">
    <citation type="submission" date="2022-05" db="EMBL/GenBank/DDBJ databases">
        <authorList>
            <consortium name="Genoscope - CEA"/>
            <person name="William W."/>
        </authorList>
    </citation>
    <scope>NUCLEOTIDE SEQUENCE [LARGE SCALE GENOMIC DNA]</scope>
</reference>
<dbReference type="Gene3D" id="2.60.220.50">
    <property type="match status" value="1"/>
</dbReference>
<feature type="transmembrane region" description="Helical" evidence="16">
    <location>
        <begin position="2476"/>
        <end position="2498"/>
    </location>
</feature>
<keyword evidence="11" id="KW-0966">Cell projection</keyword>
<comment type="similarity">
    <text evidence="3">Belongs to the polycystin family.</text>
</comment>
<evidence type="ECO:0000256" key="1">
    <source>
        <dbReference type="ARBA" id="ARBA00004138"/>
    </source>
</evidence>
<dbReference type="InterPro" id="IPR046338">
    <property type="entry name" value="GAIN_dom_sf"/>
</dbReference>
<dbReference type="InterPro" id="IPR001024">
    <property type="entry name" value="PLAT/LH2_dom"/>
</dbReference>
<dbReference type="PANTHER" id="PTHR10877">
    <property type="entry name" value="POLYCYSTIN FAMILY MEMBER"/>
    <property type="match status" value="1"/>
</dbReference>
<feature type="domain" description="PKD" evidence="17">
    <location>
        <begin position="1"/>
        <end position="77"/>
    </location>
</feature>
<evidence type="ECO:0000313" key="19">
    <source>
        <dbReference type="EMBL" id="CAH3039810.1"/>
    </source>
</evidence>
<evidence type="ECO:0000256" key="11">
    <source>
        <dbReference type="ARBA" id="ARBA00023273"/>
    </source>
</evidence>
<evidence type="ECO:0000256" key="15">
    <source>
        <dbReference type="SAM" id="MobiDB-lite"/>
    </source>
</evidence>
<dbReference type="Gene3D" id="2.60.60.20">
    <property type="entry name" value="PLAT/LH2 domain"/>
    <property type="match status" value="1"/>
</dbReference>
<keyword evidence="6" id="KW-0732">Signal</keyword>
<proteinExistence type="inferred from homology"/>
<feature type="transmembrane region" description="Helical" evidence="16">
    <location>
        <begin position="2436"/>
        <end position="2455"/>
    </location>
</feature>
<keyword evidence="8" id="KW-0969">Cilium</keyword>
<gene>
    <name evidence="19" type="ORF">PMEA_00026411</name>
</gene>
<evidence type="ECO:0000259" key="18">
    <source>
        <dbReference type="PROSITE" id="PS50095"/>
    </source>
</evidence>
<feature type="transmembrane region" description="Helical" evidence="16">
    <location>
        <begin position="2351"/>
        <end position="2371"/>
    </location>
</feature>
<feature type="transmembrane region" description="Helical" evidence="16">
    <location>
        <begin position="2392"/>
        <end position="2410"/>
    </location>
</feature>
<comment type="caution">
    <text evidence="19">The sequence shown here is derived from an EMBL/GenBank/DDBJ whole genome shotgun (WGS) entry which is preliminary data.</text>
</comment>
<dbReference type="Gene3D" id="2.60.40.10">
    <property type="entry name" value="Immunoglobulins"/>
    <property type="match status" value="3"/>
</dbReference>
<feature type="region of interest" description="Disordered" evidence="15">
    <location>
        <begin position="2671"/>
        <end position="2697"/>
    </location>
</feature>
<dbReference type="FunFam" id="2.60.60.20:FF:000022">
    <property type="entry name" value="Uncharacterized protein"/>
    <property type="match status" value="1"/>
</dbReference>
<evidence type="ECO:0000256" key="3">
    <source>
        <dbReference type="ARBA" id="ARBA00007200"/>
    </source>
</evidence>
<accession>A0AAU9VUJ3</accession>
<feature type="domain" description="PKD" evidence="17">
    <location>
        <begin position="484"/>
        <end position="544"/>
    </location>
</feature>
<dbReference type="CDD" id="cd01752">
    <property type="entry name" value="PLAT_polycystin"/>
    <property type="match status" value="1"/>
</dbReference>
<evidence type="ECO:0000256" key="9">
    <source>
        <dbReference type="ARBA" id="ARBA00023136"/>
    </source>
</evidence>
<keyword evidence="7 16" id="KW-1133">Transmembrane helix</keyword>
<evidence type="ECO:0000256" key="5">
    <source>
        <dbReference type="ARBA" id="ARBA00022692"/>
    </source>
</evidence>
<dbReference type="InterPro" id="IPR000203">
    <property type="entry name" value="GPS"/>
</dbReference>
<evidence type="ECO:0000259" key="17">
    <source>
        <dbReference type="PROSITE" id="PS50093"/>
    </source>
</evidence>
<dbReference type="Pfam" id="PF20519">
    <property type="entry name" value="Polycystin_dom"/>
    <property type="match status" value="1"/>
</dbReference>
<dbReference type="InterPro" id="IPR002859">
    <property type="entry name" value="PKD/REJ-like"/>
</dbReference>
<feature type="coiled-coil region" evidence="14">
    <location>
        <begin position="2635"/>
        <end position="2662"/>
    </location>
</feature>
<dbReference type="SMART" id="SM00303">
    <property type="entry name" value="GPS"/>
    <property type="match status" value="1"/>
</dbReference>
<dbReference type="SUPFAM" id="SSF49299">
    <property type="entry name" value="PKD domain"/>
    <property type="match status" value="3"/>
</dbReference>
<evidence type="ECO:0008006" key="21">
    <source>
        <dbReference type="Google" id="ProtNLM"/>
    </source>
</evidence>
<feature type="disulfide bond" evidence="12">
    <location>
        <begin position="2201"/>
        <end position="2214"/>
    </location>
</feature>
<feature type="transmembrane region" description="Helical" evidence="16">
    <location>
        <begin position="2543"/>
        <end position="2565"/>
    </location>
</feature>
<dbReference type="InterPro" id="IPR013122">
    <property type="entry name" value="PKD1_2_channel"/>
</dbReference>
<dbReference type="Pfam" id="PF08016">
    <property type="entry name" value="PKD_channel"/>
    <property type="match status" value="1"/>
</dbReference>
<keyword evidence="9 16" id="KW-0472">Membrane</keyword>
<sequence length="2697" mass="304195">MFREVSFSTVLGKGDLNNLSYTFDFGDGSYVLTTCPTATHVYTRVGEFHVKASARSNESGPILASTWVLIQNPTGKLTLDYPKEILEVGNETEIVLSVSQGTWMTALLHTTHQEDGKNRKSFNVSDPIIHDIGSSATFGNSSNSPETDGAYVIPSAMLKKDGFVLAWEFFASKLGSIQLQVYRPNCSSLDSYFCPRNYSCIPKADSCVDSSLFSCPGDKSICVGTGHCLSTCQGPNNSFLAISSPVTDYVVVAETVVNITKLGNNLFPLASQKAIEVKAGDVIGWVGNGSSGTLAFEKTINDPSFYFSSSSSSFAVGSDLTKGSATRHEIKHVLRAHVSQPSQAAVVVEYTQAGVYNVSVSVGNVAESELRSCKITVQERIESLRIVEPLTNISYPKGEQIILTSAVDKGSDINYTWTTDGATYDVKNPKVFYNNTGFYPVLLYVHNAISSANASSVVRILEPASVAWREKPPTKIDVGAPFNFSVVLNGTNVTLTVEFGDGSNYEKFYTSALNTVVNITHNYTRDGEYEISIKARNNISSSAALLKFSLKVVSDLGDISIRLYPAANADKVLHVSTEQVFEIEVSVPNEQEVNYTFTYGESASKSVRTEKGYTKWSHKYDTPTDFNISIKASVRGYSQWEFVHVIAKLCGAPAIYFPNEYKEQDPQIITRGTTIDFFKVDVETKKECSKGEPVYSWDITPSQAISEAEKKKESFVFEARSLNTGDYTITLNVSYNGKKYPFKTFIRVVSSPLVAYLSGGSFRQVDSNSTQLTLNASQSFDPDDKDTKLNFKWQCKVENNSSPAVPDELCNSTEFMDIIDQESNETIKLRTNKFRTNVKYTFQVNVTEKASSRSSSAQQIVMLEPNIPQLEISCRDCQEKLNPFERITLVGKCTNCKSYERLDKTTWKLLYKNRSEHELSGNNNVTDSGLGWNNINLVLKEGSLEENTEYIAQLNGSRAGKSALAEYTFQTTSQPGGGSATCRVFPQEGFAAETLFKINCENWVTIDNPISYEFRYKTKIDNLAQINSLSSESQANQVWYFGERSTPSRVLPIGDPKNGFQLQLSARICNKYQCCASFLLNATVKEPKTGQIDKVIQQLEEVDAKKDPKKVVQVVDSLISIIDQGNKSETANKGQQTKEKSKLVTKLSEVDITDTSLAQQTIGALIKVTKDKTEVTSNTQNQAAGIAKGAASVLKESAKNLGAVKVEEIAREIYTASSNTLEASKETTADYTAQLLKDIFPTTAPPSRDWSVRISSLRNQEEADKSKEVVDTILSAMDLVSGAILRKRVPEEGETEIKTQAFDIRLRRLRKQSFNNSAYKVETSEQLLVSLPNPDVVLKDANEKDPVDLEYTSMENIFRSDETSSPYITKIQGFALKQGKREIKIQNLTDDLKVNILTDLKSVSSRFSEQFSANTEKSHRFQSPPGQPYTPLLVYVKSDDNTTLTGLLHITFEGRASSKYRLRFSPTFPDEDVSATFQKVDNFTYMAWGLPQRPVYFNLTVKVPGLLAEEKPRVVNYTVAIYPVRCMYWGMEEKKWLDEGCKVGKETSIAATNCLCNHATFFGSLNVKPNPIGPLSYAKLKDGYAMLVFVSIIFALYFLALIWARRKDRADVVRVGVCPLRDNEPSDPYRYEVTLWTGMRRNAGTKSKVSIILYGDEQDGEARALHDPERNPFQRGSQDSFLLTTPFDLGSIHYIRVWHDNAGGSWFLSRIMVIDLQTEERFYFICNRWLAVDEEDGQVERLVMLASKAELTEFGHLFVARTRRNLSDSHLWFSVLARPAGSRFTRVQRLSCCLCLLLMSMMTSGMYYGPRGDPSNTQQIGSIVFTWNQVLVGIISSLIVFPINLIVVQIFRNVRPKPKVKPKKPPPTPCLPTLSFDKDSLDNYNNLKESSDDSAKGSSNSLDFSREKNNKTRLSINDVHTDVDRTSFTDSPLLIDRRLSTTYDIAPTSRARRLLLWFKKKNTLPFYFVYVAWFFVFIFSAGSAAVIVFYGMEFKNEKSLQWLFSSCVSFVQDVFITQPFKVLGLAVFFALVVKKPDKGEFQVTEEVLKLAEDEEFLGQQSDLNSGGSKTKKAKLFPPDQARLIAMRAARMKERKMYSVIREVATYYIFLALLLTIAYTHRDKSAYFQTKHLFDIMGDNFSKITNEKEFWNWTQSELLTSLFPKKWYNGEERKSDGFMVDGYSQMVGGARMRLLRVKRESCRVPTELYGITKECYGEYFVTKNDKNDYTEGWENITTYDTPVSWDDMPWRYQNSSQLDGYPFLGTLTTYSGGGYVIVLEPGLENFKRVRVLEKNMWIERRTRAVLTEFTIYNAQSNLFSIVTLAAEYPATGAAIPYVSIQTARLYDFTKTIMFFVLTIEVVFVLFTLFFFYREVKHIYKLGIQAYLKEFWNCVEMGISLFTFAAIAMYVYRTLTIRNVLDLVRHDPFNFKSFQFAGYWNETYTFVLAMIVLLANIKLNKLLRFNKRFSLLSSTLKYAYYPLLMFSIVWGIVFLAYTMFASLVFGPVLYNYRSIMASLTSLLSLMLGRTAYFEMRDTNRVLGPLFFFGFMFMMSFVLINMFLSIVVDSFIVVKHDNDKQSNEYEIVDFIIERFKLWSGIGKTRRPQSRGKVLWETATSRVKAVNVLTKSHLTSDVAGLHEDSVSKLENRLEKLIDRTEELYGEIFPEKKYKNSGKTRGRVEKGEVPVSKGDILEGQTG</sequence>
<feature type="transmembrane region" description="Helical" evidence="16">
    <location>
        <begin position="2510"/>
        <end position="2531"/>
    </location>
</feature>
<evidence type="ECO:0000256" key="13">
    <source>
        <dbReference type="PROSITE-ProRule" id="PRU00152"/>
    </source>
</evidence>
<dbReference type="Pfam" id="PF02010">
    <property type="entry name" value="REJ"/>
    <property type="match status" value="1"/>
</dbReference>
<keyword evidence="20" id="KW-1185">Reference proteome</keyword>
<evidence type="ECO:0000256" key="14">
    <source>
        <dbReference type="SAM" id="Coils"/>
    </source>
</evidence>
<evidence type="ECO:0000256" key="4">
    <source>
        <dbReference type="ARBA" id="ARBA00022475"/>
    </source>
</evidence>
<comment type="caution">
    <text evidence="13">Lacks conserved residue(s) required for the propagation of feature annotation.</text>
</comment>
<dbReference type="InterPro" id="IPR022409">
    <property type="entry name" value="PKD/Chitinase_dom"/>
</dbReference>
<dbReference type="PRINTS" id="PR01433">
    <property type="entry name" value="POLYCYSTIN2"/>
</dbReference>
<dbReference type="SMART" id="SM00089">
    <property type="entry name" value="PKD"/>
    <property type="match status" value="3"/>
</dbReference>
<dbReference type="Gene3D" id="1.10.287.70">
    <property type="match status" value="1"/>
</dbReference>
<dbReference type="Pfam" id="PF01825">
    <property type="entry name" value="GPS"/>
    <property type="match status" value="1"/>
</dbReference>
<name>A0AAU9VUJ3_9CNID</name>
<evidence type="ECO:0000256" key="2">
    <source>
        <dbReference type="ARBA" id="ARBA00004651"/>
    </source>
</evidence>
<keyword evidence="10" id="KW-0325">Glycoprotein</keyword>